<dbReference type="CDD" id="cd00063">
    <property type="entry name" value="FN3"/>
    <property type="match status" value="1"/>
</dbReference>
<dbReference type="Pfam" id="PF03781">
    <property type="entry name" value="FGE-sulfatase"/>
    <property type="match status" value="1"/>
</dbReference>
<dbReference type="GO" id="GO:0120147">
    <property type="term" value="F:formylglycine-generating oxidase activity"/>
    <property type="evidence" value="ECO:0007669"/>
    <property type="project" value="TreeGrafter"/>
</dbReference>
<dbReference type="Proteomes" id="UP000095725">
    <property type="component" value="Unassembled WGS sequence"/>
</dbReference>
<evidence type="ECO:0000313" key="4">
    <source>
        <dbReference type="EMBL" id="KAA5503789.1"/>
    </source>
</evidence>
<evidence type="ECO:0000313" key="3">
    <source>
        <dbReference type="EMBL" id="CUP41525.1"/>
    </source>
</evidence>
<dbReference type="PROSITE" id="PS51257">
    <property type="entry name" value="PROKAR_LIPOPROTEIN"/>
    <property type="match status" value="1"/>
</dbReference>
<dbReference type="EMBL" id="CZAI01000001">
    <property type="protein sequence ID" value="CUO53357.1"/>
    <property type="molecule type" value="Genomic_DNA"/>
</dbReference>
<dbReference type="EMBL" id="VVYD01000001">
    <property type="protein sequence ID" value="KAA5503789.1"/>
    <property type="molecule type" value="Genomic_DNA"/>
</dbReference>
<dbReference type="InterPro" id="IPR016187">
    <property type="entry name" value="CTDL_fold"/>
</dbReference>
<dbReference type="InterPro" id="IPR042095">
    <property type="entry name" value="SUMF_sf"/>
</dbReference>
<reference evidence="5 6" key="1">
    <citation type="submission" date="2015-09" db="EMBL/GenBank/DDBJ databases">
        <authorList>
            <consortium name="Pathogen Informatics"/>
        </authorList>
    </citation>
    <scope>NUCLEOTIDE SEQUENCE [LARGE SCALE GENOMIC DNA]</scope>
    <source>
        <strain evidence="2 5">2789STDY5834880</strain>
        <strain evidence="3 6">2789STDY5834946</strain>
    </source>
</reference>
<evidence type="ECO:0000313" key="2">
    <source>
        <dbReference type="EMBL" id="CUO53357.1"/>
    </source>
</evidence>
<dbReference type="SUPFAM" id="SSF49265">
    <property type="entry name" value="Fibronectin type III"/>
    <property type="match status" value="1"/>
</dbReference>
<sequence>MKRSILFTFLALATCLWTGCNDDEELPAMSRTSLKSYGPTFCEVQSRLYLTGGSDIKRSGACWVLKSTKEYDEKALEFATVEDNVQELPINNPDLYRMRIEGLQPDTVYYVRFFATNDEGTFYSYPVRVPTTKIYNDKVFVEMGKFMMGSAAGKVDEMPMHEVEFEHSFYISKNEITNAEYCEFLNENEVGADATVNGDQWINLEDPTCQLSHDGSKFVVKAGADQLPVVCVTWFGAQAFCEESGGNLPTESEWEFAANSGLLKMGTAYAGSATASEVGWFNESALHQGGMKKANGLGIFDMSGNVAEWCHDWYSDKAYEDAPEKDPQGPKSGSKKVVRGGAYNQAPVTITGRDAQQPTTASPYIGFRVVNKI</sequence>
<dbReference type="EC" id="2.7.11.1" evidence="2"/>
<evidence type="ECO:0000313" key="6">
    <source>
        <dbReference type="Proteomes" id="UP000095725"/>
    </source>
</evidence>
<dbReference type="InterPro" id="IPR003961">
    <property type="entry name" value="FN3_dom"/>
</dbReference>
<dbReference type="RefSeq" id="WP_055169634.1">
    <property type="nucleotide sequence ID" value="NZ_JBCOBS010000005.1"/>
</dbReference>
<dbReference type="PANTHER" id="PTHR23150:SF19">
    <property type="entry name" value="FORMYLGLYCINE-GENERATING ENZYME"/>
    <property type="match status" value="1"/>
</dbReference>
<reference evidence="4 7" key="2">
    <citation type="journal article" date="2019" name="Nat. Med.">
        <title>A library of human gut bacterial isolates paired with longitudinal multiomics data enables mechanistic microbiome research.</title>
        <authorList>
            <person name="Poyet M."/>
            <person name="Groussin M."/>
            <person name="Gibbons S.M."/>
            <person name="Avila-Pacheco J."/>
            <person name="Jiang X."/>
            <person name="Kearney S.M."/>
            <person name="Perrotta A.R."/>
            <person name="Berdy B."/>
            <person name="Zhao S."/>
            <person name="Lieberman T.D."/>
            <person name="Swanson P.K."/>
            <person name="Smith M."/>
            <person name="Roesemann S."/>
            <person name="Alexander J.E."/>
            <person name="Rich S.A."/>
            <person name="Livny J."/>
            <person name="Vlamakis H."/>
            <person name="Clish C."/>
            <person name="Bullock K."/>
            <person name="Deik A."/>
            <person name="Scott J."/>
            <person name="Pierce K.A."/>
            <person name="Xavier R.J."/>
            <person name="Alm E.J."/>
        </authorList>
    </citation>
    <scope>NUCLEOTIDE SEQUENCE [LARGE SCALE GENOMIC DNA]</scope>
    <source>
        <strain evidence="4 7">BIOML-A19</strain>
    </source>
</reference>
<dbReference type="AlphaFoldDB" id="A0A174FV55"/>
<evidence type="ECO:0000259" key="1">
    <source>
        <dbReference type="Pfam" id="PF03781"/>
    </source>
</evidence>
<dbReference type="EMBL" id="CZBL01000001">
    <property type="protein sequence ID" value="CUP41525.1"/>
    <property type="molecule type" value="Genomic_DNA"/>
</dbReference>
<feature type="domain" description="Sulfatase-modifying factor enzyme-like" evidence="1">
    <location>
        <begin position="137"/>
        <end position="370"/>
    </location>
</feature>
<keyword evidence="2" id="KW-0808">Transferase</keyword>
<name>A0A174FV55_9BACE</name>
<evidence type="ECO:0000313" key="7">
    <source>
        <dbReference type="Proteomes" id="UP000368418"/>
    </source>
</evidence>
<dbReference type="InterPro" id="IPR005532">
    <property type="entry name" value="SUMF_dom"/>
</dbReference>
<dbReference type="STRING" id="47678.ERS852494_00119"/>
<dbReference type="Proteomes" id="UP000368418">
    <property type="component" value="Unassembled WGS sequence"/>
</dbReference>
<dbReference type="SUPFAM" id="SSF56436">
    <property type="entry name" value="C-type lectin-like"/>
    <property type="match status" value="1"/>
</dbReference>
<dbReference type="Proteomes" id="UP000095657">
    <property type="component" value="Unassembled WGS sequence"/>
</dbReference>
<gene>
    <name evidence="2" type="primary">pkn1_1</name>
    <name evidence="2" type="ORF">ERS852494_00119</name>
    <name evidence="3" type="ORF">ERS852558_00153</name>
    <name evidence="4" type="ORF">F2Y31_00605</name>
</gene>
<organism evidence="2 5">
    <name type="scientific">Bacteroides caccae</name>
    <dbReference type="NCBI Taxonomy" id="47678"/>
    <lineage>
        <taxon>Bacteria</taxon>
        <taxon>Pseudomonadati</taxon>
        <taxon>Bacteroidota</taxon>
        <taxon>Bacteroidia</taxon>
        <taxon>Bacteroidales</taxon>
        <taxon>Bacteroidaceae</taxon>
        <taxon>Bacteroides</taxon>
    </lineage>
</organism>
<dbReference type="Gene3D" id="3.90.1580.10">
    <property type="entry name" value="paralog of FGE (formylglycine-generating enzyme)"/>
    <property type="match status" value="1"/>
</dbReference>
<dbReference type="InterPro" id="IPR051043">
    <property type="entry name" value="Sulfatase_Mod_Factor_Kinase"/>
</dbReference>
<evidence type="ECO:0000313" key="5">
    <source>
        <dbReference type="Proteomes" id="UP000095657"/>
    </source>
</evidence>
<accession>A0A174FV55</accession>
<protein>
    <submittedName>
        <fullName evidence="2">Glycoside hydrolase</fullName>
        <ecNumber evidence="2">2.7.11.1</ecNumber>
    </submittedName>
    <submittedName>
        <fullName evidence="4">SUMF1/EgtB/PvdO family nonheme iron enzyme</fullName>
    </submittedName>
</protein>
<proteinExistence type="predicted"/>
<dbReference type="GO" id="GO:0016787">
    <property type="term" value="F:hydrolase activity"/>
    <property type="evidence" value="ECO:0007669"/>
    <property type="project" value="UniProtKB-KW"/>
</dbReference>
<keyword evidence="2" id="KW-0378">Hydrolase</keyword>
<dbReference type="GO" id="GO:0004674">
    <property type="term" value="F:protein serine/threonine kinase activity"/>
    <property type="evidence" value="ECO:0007669"/>
    <property type="project" value="UniProtKB-EC"/>
</dbReference>
<dbReference type="PANTHER" id="PTHR23150">
    <property type="entry name" value="SULFATASE MODIFYING FACTOR 1, 2"/>
    <property type="match status" value="1"/>
</dbReference>
<dbReference type="InterPro" id="IPR036116">
    <property type="entry name" value="FN3_sf"/>
</dbReference>